<comment type="caution">
    <text evidence="2">The sequence shown here is derived from an EMBL/GenBank/DDBJ whole genome shotgun (WGS) entry which is preliminary data.</text>
</comment>
<reference evidence="2 3" key="1">
    <citation type="submission" date="2023-05" db="EMBL/GenBank/DDBJ databases">
        <title>Streptantibioticus silvisoli sp. nov., acidotolerant actinomycetes 1 from pine litter.</title>
        <authorList>
            <person name="Swiecimska M."/>
            <person name="Golinska P."/>
            <person name="Sangal V."/>
            <person name="Wachnowicz B."/>
            <person name="Goodfellow M."/>
        </authorList>
    </citation>
    <scope>NUCLEOTIDE SEQUENCE [LARGE SCALE GENOMIC DNA]</scope>
    <source>
        <strain evidence="2 3">DSM 42109</strain>
    </source>
</reference>
<dbReference type="Proteomes" id="UP001214441">
    <property type="component" value="Unassembled WGS sequence"/>
</dbReference>
<organism evidence="2 3">
    <name type="scientific">Streptomyces iconiensis</name>
    <dbReference type="NCBI Taxonomy" id="1384038"/>
    <lineage>
        <taxon>Bacteria</taxon>
        <taxon>Bacillati</taxon>
        <taxon>Actinomycetota</taxon>
        <taxon>Actinomycetes</taxon>
        <taxon>Kitasatosporales</taxon>
        <taxon>Streptomycetaceae</taxon>
        <taxon>Streptomyces</taxon>
    </lineage>
</organism>
<feature type="transmembrane region" description="Helical" evidence="1">
    <location>
        <begin position="108"/>
        <end position="130"/>
    </location>
</feature>
<proteinExistence type="predicted"/>
<feature type="transmembrane region" description="Helical" evidence="1">
    <location>
        <begin position="142"/>
        <end position="159"/>
    </location>
</feature>
<feature type="transmembrane region" description="Helical" evidence="1">
    <location>
        <begin position="6"/>
        <end position="26"/>
    </location>
</feature>
<evidence type="ECO:0000313" key="2">
    <source>
        <dbReference type="EMBL" id="MDJ1137269.1"/>
    </source>
</evidence>
<dbReference type="EMBL" id="JANCPR020000054">
    <property type="protein sequence ID" value="MDJ1137269.1"/>
    <property type="molecule type" value="Genomic_DNA"/>
</dbReference>
<feature type="transmembrane region" description="Helical" evidence="1">
    <location>
        <begin position="64"/>
        <end position="87"/>
    </location>
</feature>
<gene>
    <name evidence="2" type="ORF">NMN56_036045</name>
</gene>
<keyword evidence="3" id="KW-1185">Reference proteome</keyword>
<keyword evidence="1" id="KW-0812">Transmembrane</keyword>
<dbReference type="RefSeq" id="WP_274042548.1">
    <property type="nucleotide sequence ID" value="NZ_JANCPR020000054.1"/>
</dbReference>
<sequence>MHGPATVGWLLVALCALTGAYCVLRAKGTDGARREDAGGEALMGFGMAAMAVPSVWTWQPLPPAVTAAAFAALFTALLARELGLLLLRWRRDGRRGARPCVHLHHVTGALAMAYMSLAMAAAFAGTGGAAGPAAHGTGTGGIPVLTGALLVYFAGYALWNGAQLIPSPAGAPATAGAGAGVAFGPACAVIHQPGVTAGCRLAMSTAMFTMLLTL</sequence>
<keyword evidence="1" id="KW-1133">Transmembrane helix</keyword>
<feature type="transmembrane region" description="Helical" evidence="1">
    <location>
        <begin position="38"/>
        <end position="58"/>
    </location>
</feature>
<evidence type="ECO:0000256" key="1">
    <source>
        <dbReference type="SAM" id="Phobius"/>
    </source>
</evidence>
<keyword evidence="1" id="KW-0472">Membrane</keyword>
<protein>
    <submittedName>
        <fullName evidence="2">DUF5134 domain-containing protein</fullName>
    </submittedName>
</protein>
<accession>A0ABT7A7F9</accession>
<dbReference type="Pfam" id="PF17197">
    <property type="entry name" value="DUF5134"/>
    <property type="match status" value="1"/>
</dbReference>
<name>A0ABT7A7F9_9ACTN</name>
<evidence type="ECO:0000313" key="3">
    <source>
        <dbReference type="Proteomes" id="UP001214441"/>
    </source>
</evidence>
<dbReference type="InterPro" id="IPR033458">
    <property type="entry name" value="DUF5134"/>
</dbReference>